<feature type="compositionally biased region" description="Polar residues" evidence="7">
    <location>
        <begin position="230"/>
        <end position="246"/>
    </location>
</feature>
<accession>A0A1H3DF37</accession>
<keyword evidence="9" id="KW-1185">Reference proteome</keyword>
<comment type="similarity">
    <text evidence="1 6">Belongs to the peptidase S14 family.</text>
</comment>
<dbReference type="NCBIfam" id="NF045542">
    <property type="entry name" value="Clp_rel_HeadMat"/>
    <property type="match status" value="1"/>
</dbReference>
<dbReference type="GO" id="GO:0008233">
    <property type="term" value="F:peptidase activity"/>
    <property type="evidence" value="ECO:0007669"/>
    <property type="project" value="UniProtKB-KW"/>
</dbReference>
<keyword evidence="5" id="KW-0720">Serine protease</keyword>
<dbReference type="InterPro" id="IPR029045">
    <property type="entry name" value="ClpP/crotonase-like_dom_sf"/>
</dbReference>
<dbReference type="CDD" id="cd07016">
    <property type="entry name" value="S14_ClpP_1"/>
    <property type="match status" value="1"/>
</dbReference>
<proteinExistence type="inferred from homology"/>
<evidence type="ECO:0000256" key="1">
    <source>
        <dbReference type="ARBA" id="ARBA00007039"/>
    </source>
</evidence>
<dbReference type="PANTHER" id="PTHR10381:SF70">
    <property type="entry name" value="ATP-DEPENDENT CLP PROTEASE PROTEOLYTIC SUBUNIT"/>
    <property type="match status" value="1"/>
</dbReference>
<evidence type="ECO:0000256" key="3">
    <source>
        <dbReference type="ARBA" id="ARBA00022670"/>
    </source>
</evidence>
<dbReference type="InterPro" id="IPR023562">
    <property type="entry name" value="ClpP/TepA"/>
</dbReference>
<feature type="compositionally biased region" description="Polar residues" evidence="7">
    <location>
        <begin position="204"/>
        <end position="218"/>
    </location>
</feature>
<evidence type="ECO:0000256" key="2">
    <source>
        <dbReference type="ARBA" id="ARBA00022490"/>
    </source>
</evidence>
<dbReference type="PANTHER" id="PTHR10381">
    <property type="entry name" value="ATP-DEPENDENT CLP PROTEASE PROTEOLYTIC SUBUNIT"/>
    <property type="match status" value="1"/>
</dbReference>
<evidence type="ECO:0000313" key="9">
    <source>
        <dbReference type="Proteomes" id="UP000198647"/>
    </source>
</evidence>
<gene>
    <name evidence="8" type="ORF">SAMN04488081_0942</name>
</gene>
<dbReference type="Gene3D" id="3.90.226.10">
    <property type="entry name" value="2-enoyl-CoA Hydratase, Chain A, domain 1"/>
    <property type="match status" value="1"/>
</dbReference>
<dbReference type="EMBL" id="FNOS01000002">
    <property type="protein sequence ID" value="SDX65006.1"/>
    <property type="molecule type" value="Genomic_DNA"/>
</dbReference>
<dbReference type="InterPro" id="IPR001907">
    <property type="entry name" value="ClpP"/>
</dbReference>
<reference evidence="8 9" key="1">
    <citation type="submission" date="2016-10" db="EMBL/GenBank/DDBJ databases">
        <authorList>
            <person name="Varghese N."/>
            <person name="Submissions S."/>
        </authorList>
    </citation>
    <scope>NUCLEOTIDE SEQUENCE [LARGE SCALE GENOMIC DNA]</scope>
    <source>
        <strain evidence="8 9">DSM 20748</strain>
    </source>
</reference>
<feature type="compositionally biased region" description="Low complexity" evidence="7">
    <location>
        <begin position="253"/>
        <end position="267"/>
    </location>
</feature>
<dbReference type="PRINTS" id="PR00127">
    <property type="entry name" value="CLPPROTEASEP"/>
</dbReference>
<evidence type="ECO:0000256" key="7">
    <source>
        <dbReference type="SAM" id="MobiDB-lite"/>
    </source>
</evidence>
<evidence type="ECO:0000313" key="8">
    <source>
        <dbReference type="EMBL" id="SDX65006.1"/>
    </source>
</evidence>
<dbReference type="Proteomes" id="UP000198647">
    <property type="component" value="Unassembled WGS sequence"/>
</dbReference>
<keyword evidence="2" id="KW-0963">Cytoplasm</keyword>
<dbReference type="GO" id="GO:0006508">
    <property type="term" value="P:proteolysis"/>
    <property type="evidence" value="ECO:0007669"/>
    <property type="project" value="UniProtKB-KW"/>
</dbReference>
<keyword evidence="4" id="KW-0378">Hydrolase</keyword>
<dbReference type="RefSeq" id="WP_093105996.1">
    <property type="nucleotide sequence ID" value="NZ_FNOS01000002.1"/>
</dbReference>
<comment type="caution">
    <text evidence="8">The sequence shown here is derived from an EMBL/GenBank/DDBJ whole genome shotgun (WGS) entry which is preliminary data.</text>
</comment>
<name>A0A1H3DF37_9BACI</name>
<protein>
    <recommendedName>
        <fullName evidence="6">ATP-dependent Clp protease proteolytic subunit</fullName>
    </recommendedName>
</protein>
<evidence type="ECO:0000256" key="5">
    <source>
        <dbReference type="ARBA" id="ARBA00022825"/>
    </source>
</evidence>
<dbReference type="SUPFAM" id="SSF52096">
    <property type="entry name" value="ClpP/crotonase"/>
    <property type="match status" value="1"/>
</dbReference>
<sequence length="267" mass="29682">MTREQLIKNGMKYQFTNEVRDNKHILTLSGVVAKPDWIDRMLEIKTINAEDIAKELDDVDMDIHIKLNSGGGDAFEGIEIYNYLKNHPSHVTIEVTALAASAASIISMGADDIVMNTGTSMMIHQASTIAWGDKTDLNKAINALETIDGSLVDIYEEQTGLSKEELDDLLVKESWFTADEAVEKGFANRKSSKRAEPLEGGGNEPSSTEGVDASTMQQMFDDFRKEMLNEFQQSQQPINPEPNNQDPKPAQRNVSSLFLNLNNKSNK</sequence>
<feature type="region of interest" description="Disordered" evidence="7">
    <location>
        <begin position="187"/>
        <end position="267"/>
    </location>
</feature>
<evidence type="ECO:0000256" key="6">
    <source>
        <dbReference type="RuleBase" id="RU003567"/>
    </source>
</evidence>
<evidence type="ECO:0000256" key="4">
    <source>
        <dbReference type="ARBA" id="ARBA00022801"/>
    </source>
</evidence>
<dbReference type="Pfam" id="PF00574">
    <property type="entry name" value="CLP_protease"/>
    <property type="match status" value="1"/>
</dbReference>
<keyword evidence="3 8" id="KW-0645">Protease</keyword>
<organism evidence="8 9">
    <name type="scientific">Salimicrobium album</name>
    <dbReference type="NCBI Taxonomy" id="50717"/>
    <lineage>
        <taxon>Bacteria</taxon>
        <taxon>Bacillati</taxon>
        <taxon>Bacillota</taxon>
        <taxon>Bacilli</taxon>
        <taxon>Bacillales</taxon>
        <taxon>Bacillaceae</taxon>
        <taxon>Salimicrobium</taxon>
    </lineage>
</organism>